<reference evidence="5 6" key="1">
    <citation type="submission" date="2024-03" db="EMBL/GenBank/DDBJ databases">
        <title>Draft genome sequence of Klenkia terrae.</title>
        <authorList>
            <person name="Duangmal K."/>
            <person name="Chantavorakit T."/>
        </authorList>
    </citation>
    <scope>NUCLEOTIDE SEQUENCE [LARGE SCALE GENOMIC DNA]</scope>
    <source>
        <strain evidence="5 6">JCM 17786</strain>
    </source>
</reference>
<evidence type="ECO:0000259" key="4">
    <source>
        <dbReference type="PROSITE" id="PS01124"/>
    </source>
</evidence>
<dbReference type="PROSITE" id="PS00041">
    <property type="entry name" value="HTH_ARAC_FAMILY_1"/>
    <property type="match status" value="1"/>
</dbReference>
<protein>
    <submittedName>
        <fullName evidence="5">AraC family transcriptional regulator</fullName>
    </submittedName>
</protein>
<organism evidence="5 6">
    <name type="scientific">Klenkia terrae</name>
    <dbReference type="NCBI Taxonomy" id="1052259"/>
    <lineage>
        <taxon>Bacteria</taxon>
        <taxon>Bacillati</taxon>
        <taxon>Actinomycetota</taxon>
        <taxon>Actinomycetes</taxon>
        <taxon>Geodermatophilales</taxon>
        <taxon>Geodermatophilaceae</taxon>
        <taxon>Klenkia</taxon>
    </lineage>
</organism>
<keyword evidence="6" id="KW-1185">Reference proteome</keyword>
<gene>
    <name evidence="5" type="ORF">UXQ13_16140</name>
</gene>
<dbReference type="PANTHER" id="PTHR46796:SF12">
    <property type="entry name" value="HTH-TYPE DNA-BINDING TRANSCRIPTIONAL ACTIVATOR EUTR"/>
    <property type="match status" value="1"/>
</dbReference>
<dbReference type="EMBL" id="JBAPLV010000018">
    <property type="protein sequence ID" value="MEI4280001.1"/>
    <property type="molecule type" value="Genomic_DNA"/>
</dbReference>
<evidence type="ECO:0000313" key="6">
    <source>
        <dbReference type="Proteomes" id="UP001373496"/>
    </source>
</evidence>
<evidence type="ECO:0000256" key="1">
    <source>
        <dbReference type="ARBA" id="ARBA00023015"/>
    </source>
</evidence>
<comment type="caution">
    <text evidence="5">The sequence shown here is derived from an EMBL/GenBank/DDBJ whole genome shotgun (WGS) entry which is preliminary data.</text>
</comment>
<feature type="domain" description="HTH araC/xylS-type" evidence="4">
    <location>
        <begin position="213"/>
        <end position="314"/>
    </location>
</feature>
<dbReference type="Gene3D" id="1.10.10.60">
    <property type="entry name" value="Homeodomain-like"/>
    <property type="match status" value="1"/>
</dbReference>
<dbReference type="PANTHER" id="PTHR46796">
    <property type="entry name" value="HTH-TYPE TRANSCRIPTIONAL ACTIVATOR RHAS-RELATED"/>
    <property type="match status" value="1"/>
</dbReference>
<sequence>MATALLARHPLVVTTELDEARSEVAQRFCPHHLGLTRRDGRLDMVHNAAALGEDVTLDYLRYGDEVRIVPGRFEDFFLVQVPLAGRARVRVGDRVVPSDTTRASLGSPTEHVDMTWEAGCEQLLVYLRRSAVEAAAGGPVVFDPLVDLTAAPLRSWLRLVHLAVDDLGAGGPLLRSPLVATQFEQTLISALLAAQPNSTTDAVPAPVGSRAVRRVLAAIEAEPGRAWRLADLAGTAGVSARSLQEAFQRELGSTPLEQLRLVRLTRARRDLQAADPGTTSVTDVAARWGFFHLGRFSQVYRETYRELPSQTLAG</sequence>
<keyword evidence="3" id="KW-0804">Transcription</keyword>
<evidence type="ECO:0000313" key="5">
    <source>
        <dbReference type="EMBL" id="MEI4280001.1"/>
    </source>
</evidence>
<dbReference type="RefSeq" id="WP_225233873.1">
    <property type="nucleotide sequence ID" value="NZ_JBAPLV010000018.1"/>
</dbReference>
<dbReference type="InterPro" id="IPR050204">
    <property type="entry name" value="AraC_XylS_family_regulators"/>
</dbReference>
<dbReference type="InterPro" id="IPR018062">
    <property type="entry name" value="HTH_AraC-typ_CS"/>
</dbReference>
<name>A0ABU8E8P3_9ACTN</name>
<keyword evidence="1" id="KW-0805">Transcription regulation</keyword>
<evidence type="ECO:0000256" key="2">
    <source>
        <dbReference type="ARBA" id="ARBA00023125"/>
    </source>
</evidence>
<dbReference type="SUPFAM" id="SSF46689">
    <property type="entry name" value="Homeodomain-like"/>
    <property type="match status" value="1"/>
</dbReference>
<dbReference type="Pfam" id="PF12833">
    <property type="entry name" value="HTH_18"/>
    <property type="match status" value="1"/>
</dbReference>
<dbReference type="Proteomes" id="UP001373496">
    <property type="component" value="Unassembled WGS sequence"/>
</dbReference>
<accession>A0ABU8E8P3</accession>
<evidence type="ECO:0000256" key="3">
    <source>
        <dbReference type="ARBA" id="ARBA00023163"/>
    </source>
</evidence>
<dbReference type="InterPro" id="IPR009057">
    <property type="entry name" value="Homeodomain-like_sf"/>
</dbReference>
<dbReference type="InterPro" id="IPR018060">
    <property type="entry name" value="HTH_AraC"/>
</dbReference>
<dbReference type="InterPro" id="IPR035418">
    <property type="entry name" value="AraC-bd_2"/>
</dbReference>
<dbReference type="SMART" id="SM00342">
    <property type="entry name" value="HTH_ARAC"/>
    <property type="match status" value="1"/>
</dbReference>
<dbReference type="PROSITE" id="PS01124">
    <property type="entry name" value="HTH_ARAC_FAMILY_2"/>
    <property type="match status" value="1"/>
</dbReference>
<dbReference type="Pfam" id="PF14525">
    <property type="entry name" value="AraC_binding_2"/>
    <property type="match status" value="1"/>
</dbReference>
<proteinExistence type="predicted"/>
<keyword evidence="2" id="KW-0238">DNA-binding</keyword>